<feature type="transmembrane region" description="Helical" evidence="1">
    <location>
        <begin position="21"/>
        <end position="40"/>
    </location>
</feature>
<dbReference type="Proteomes" id="UP000283633">
    <property type="component" value="Unassembled WGS sequence"/>
</dbReference>
<evidence type="ECO:0000313" key="3">
    <source>
        <dbReference type="Proteomes" id="UP000283633"/>
    </source>
</evidence>
<keyword evidence="1" id="KW-1133">Transmembrane helix</keyword>
<proteinExistence type="predicted"/>
<organism evidence="2 3">
    <name type="scientific">Lactiplantibacillus garii</name>
    <dbReference type="NCBI Taxonomy" id="2306423"/>
    <lineage>
        <taxon>Bacteria</taxon>
        <taxon>Bacillati</taxon>
        <taxon>Bacillota</taxon>
        <taxon>Bacilli</taxon>
        <taxon>Lactobacillales</taxon>
        <taxon>Lactobacillaceae</taxon>
        <taxon>Lactiplantibacillus</taxon>
    </lineage>
</organism>
<protein>
    <submittedName>
        <fullName evidence="2">Uncharacterized protein</fullName>
    </submittedName>
</protein>
<keyword evidence="1" id="KW-0812">Transmembrane</keyword>
<accession>A0A3R8J757</accession>
<dbReference type="AlphaFoldDB" id="A0A3R8J757"/>
<keyword evidence="1" id="KW-0472">Membrane</keyword>
<evidence type="ECO:0000256" key="1">
    <source>
        <dbReference type="SAM" id="Phobius"/>
    </source>
</evidence>
<reference evidence="2 3" key="1">
    <citation type="submission" date="2018-08" db="EMBL/GenBank/DDBJ databases">
        <title>Genome Lactobacillus garii FI11369.</title>
        <authorList>
            <person name="Diaz M."/>
            <person name="Narbad A."/>
        </authorList>
    </citation>
    <scope>NUCLEOTIDE SEQUENCE [LARGE SCALE GENOMIC DNA]</scope>
    <source>
        <strain evidence="2 3">FI11369</strain>
    </source>
</reference>
<gene>
    <name evidence="2" type="ORF">D1831_07375</name>
</gene>
<sequence>MYTINNHTFEWEVTAIKLIKTFIFSYVRVLIFFALTFYATTASPSGPFVLKWNWVNGYLTAAYLLFYPLVIYFAPQLNRNPLKFVSLGTRALHQITAAHHNLGDIYRDGVGSHDRLAAYNEMNDNQMNMTLNFIIQGVLLPVALPVLLIILGRCWWEHQTESPNAHH</sequence>
<feature type="transmembrane region" description="Helical" evidence="1">
    <location>
        <begin position="131"/>
        <end position="151"/>
    </location>
</feature>
<feature type="transmembrane region" description="Helical" evidence="1">
    <location>
        <begin position="52"/>
        <end position="74"/>
    </location>
</feature>
<dbReference type="EMBL" id="QWZQ01000020">
    <property type="protein sequence ID" value="RRK10475.1"/>
    <property type="molecule type" value="Genomic_DNA"/>
</dbReference>
<keyword evidence="3" id="KW-1185">Reference proteome</keyword>
<name>A0A3R8J757_9LACO</name>
<comment type="caution">
    <text evidence="2">The sequence shown here is derived from an EMBL/GenBank/DDBJ whole genome shotgun (WGS) entry which is preliminary data.</text>
</comment>
<evidence type="ECO:0000313" key="2">
    <source>
        <dbReference type="EMBL" id="RRK10475.1"/>
    </source>
</evidence>